<feature type="region of interest" description="Disordered" evidence="1">
    <location>
        <begin position="166"/>
        <end position="196"/>
    </location>
</feature>
<evidence type="ECO:0000259" key="3">
    <source>
        <dbReference type="Pfam" id="PF22998"/>
    </source>
</evidence>
<reference evidence="4" key="1">
    <citation type="journal article" date="2023" name="Mol. Phylogenet. Evol.">
        <title>Genome-scale phylogeny and comparative genomics of the fungal order Sordariales.</title>
        <authorList>
            <person name="Hensen N."/>
            <person name="Bonometti L."/>
            <person name="Westerberg I."/>
            <person name="Brannstrom I.O."/>
            <person name="Guillou S."/>
            <person name="Cros-Aarteil S."/>
            <person name="Calhoun S."/>
            <person name="Haridas S."/>
            <person name="Kuo A."/>
            <person name="Mondo S."/>
            <person name="Pangilinan J."/>
            <person name="Riley R."/>
            <person name="LaButti K."/>
            <person name="Andreopoulos B."/>
            <person name="Lipzen A."/>
            <person name="Chen C."/>
            <person name="Yan M."/>
            <person name="Daum C."/>
            <person name="Ng V."/>
            <person name="Clum A."/>
            <person name="Steindorff A."/>
            <person name="Ohm R.A."/>
            <person name="Martin F."/>
            <person name="Silar P."/>
            <person name="Natvig D.O."/>
            <person name="Lalanne C."/>
            <person name="Gautier V."/>
            <person name="Ament-Velasquez S.L."/>
            <person name="Kruys A."/>
            <person name="Hutchinson M.I."/>
            <person name="Powell A.J."/>
            <person name="Barry K."/>
            <person name="Miller A.N."/>
            <person name="Grigoriev I.V."/>
            <person name="Debuchy R."/>
            <person name="Gladieux P."/>
            <person name="Hiltunen Thoren M."/>
            <person name="Johannesson H."/>
        </authorList>
    </citation>
    <scope>NUCLEOTIDE SEQUENCE</scope>
    <source>
        <strain evidence="4">CBS 538.74</strain>
    </source>
</reference>
<protein>
    <submittedName>
        <fullName evidence="4">Lysine acetyltransferase</fullName>
    </submittedName>
</protein>
<dbReference type="Gene3D" id="3.40.630.30">
    <property type="match status" value="1"/>
</dbReference>
<dbReference type="Proteomes" id="UP001302745">
    <property type="component" value="Unassembled WGS sequence"/>
</dbReference>
<dbReference type="InterPro" id="IPR000182">
    <property type="entry name" value="GNAT_dom"/>
</dbReference>
<evidence type="ECO:0000313" key="4">
    <source>
        <dbReference type="EMBL" id="KAK4155313.1"/>
    </source>
</evidence>
<dbReference type="Pfam" id="PF00583">
    <property type="entry name" value="Acetyltransf_1"/>
    <property type="match status" value="1"/>
</dbReference>
<dbReference type="GO" id="GO:0016747">
    <property type="term" value="F:acyltransferase activity, transferring groups other than amino-acyl groups"/>
    <property type="evidence" value="ECO:0007669"/>
    <property type="project" value="InterPro"/>
</dbReference>
<dbReference type="InterPro" id="IPR016181">
    <property type="entry name" value="Acyl_CoA_acyltransferase"/>
</dbReference>
<dbReference type="SUPFAM" id="SSF55729">
    <property type="entry name" value="Acyl-CoA N-acyltransferases (Nat)"/>
    <property type="match status" value="1"/>
</dbReference>
<dbReference type="PANTHER" id="PTHR34815">
    <property type="entry name" value="LYSINE ACETYLTRANSFERASE"/>
    <property type="match status" value="1"/>
</dbReference>
<reference evidence="4" key="2">
    <citation type="submission" date="2023-05" db="EMBL/GenBank/DDBJ databases">
        <authorList>
            <consortium name="Lawrence Berkeley National Laboratory"/>
            <person name="Steindorff A."/>
            <person name="Hensen N."/>
            <person name="Bonometti L."/>
            <person name="Westerberg I."/>
            <person name="Brannstrom I.O."/>
            <person name="Guillou S."/>
            <person name="Cros-Aarteil S."/>
            <person name="Calhoun S."/>
            <person name="Haridas S."/>
            <person name="Kuo A."/>
            <person name="Mondo S."/>
            <person name="Pangilinan J."/>
            <person name="Riley R."/>
            <person name="Labutti K."/>
            <person name="Andreopoulos B."/>
            <person name="Lipzen A."/>
            <person name="Chen C."/>
            <person name="Yanf M."/>
            <person name="Daum C."/>
            <person name="Ng V."/>
            <person name="Clum A."/>
            <person name="Ohm R."/>
            <person name="Martin F."/>
            <person name="Silar P."/>
            <person name="Natvig D."/>
            <person name="Lalanne C."/>
            <person name="Gautier V."/>
            <person name="Ament-Velasquez S.L."/>
            <person name="Kruys A."/>
            <person name="Hutchinson M.I."/>
            <person name="Powell A.J."/>
            <person name="Barry K."/>
            <person name="Miller A.N."/>
            <person name="Grigoriev I.V."/>
            <person name="Debuchy R."/>
            <person name="Gladieux P."/>
            <person name="Thoren M.H."/>
            <person name="Johannesson H."/>
        </authorList>
    </citation>
    <scope>NUCLEOTIDE SEQUENCE</scope>
    <source>
        <strain evidence="4">CBS 538.74</strain>
    </source>
</reference>
<dbReference type="AlphaFoldDB" id="A0AAN6VPC2"/>
<dbReference type="Pfam" id="PF22998">
    <property type="entry name" value="GNAT_LYC1-like"/>
    <property type="match status" value="1"/>
</dbReference>
<dbReference type="EMBL" id="MU856890">
    <property type="protein sequence ID" value="KAK4155313.1"/>
    <property type="molecule type" value="Genomic_DNA"/>
</dbReference>
<dbReference type="InterPro" id="IPR055100">
    <property type="entry name" value="GNAT_LYC1-like"/>
</dbReference>
<proteinExistence type="predicted"/>
<dbReference type="InterPro" id="IPR053013">
    <property type="entry name" value="LAT"/>
</dbReference>
<keyword evidence="5" id="KW-1185">Reference proteome</keyword>
<sequence>MAQPMGLTASDMVFGEATSEQRQLAWELCGRSWAAPMSLDDYVEREQHLAEHDVNRDGRCRYWVLYLKGYPRQVIASCETTRKPVLVSDGNGQPAREGHGYAVTNVYTNPPYRRQGMAAFLLRRVQERMDADSDCSVMYSDSGRNYYASLGWSPFASRQATITLLPSYPSPPLGPQPQSPTLTTPSKPPQTRPLQLSDLPDLCKMDELDLTKSFDSLPADTKTHVAFLPTHPQISWHLARAEFDAGKIFPPNTTTTAATANPQRTLTKGAITLPTDGSKSWTYWSHDWRNKRLRVLRIVVRPEASSTDTPTTTEQQRVGDVAALLEAAVAEARRWGLGRVVVWNPDDEVRAGCKSVGNASPHGVKVVFEERVAGGVPSLRWKGGKGVRGVVWEENFGYCWC</sequence>
<gene>
    <name evidence="4" type="ORF">C8A00DRAFT_31835</name>
</gene>
<evidence type="ECO:0000259" key="2">
    <source>
        <dbReference type="Pfam" id="PF00583"/>
    </source>
</evidence>
<feature type="domain" description="LYC1 C-terminal" evidence="3">
    <location>
        <begin position="180"/>
        <end position="401"/>
    </location>
</feature>
<feature type="domain" description="N-acetyltransferase" evidence="2">
    <location>
        <begin position="44"/>
        <end position="140"/>
    </location>
</feature>
<accession>A0AAN6VPC2</accession>
<name>A0AAN6VPC2_9PEZI</name>
<feature type="compositionally biased region" description="Pro residues" evidence="1">
    <location>
        <begin position="168"/>
        <end position="178"/>
    </location>
</feature>
<comment type="caution">
    <text evidence="4">The sequence shown here is derived from an EMBL/GenBank/DDBJ whole genome shotgun (WGS) entry which is preliminary data.</text>
</comment>
<evidence type="ECO:0000313" key="5">
    <source>
        <dbReference type="Proteomes" id="UP001302745"/>
    </source>
</evidence>
<evidence type="ECO:0000256" key="1">
    <source>
        <dbReference type="SAM" id="MobiDB-lite"/>
    </source>
</evidence>
<organism evidence="4 5">
    <name type="scientific">Chaetomidium leptoderma</name>
    <dbReference type="NCBI Taxonomy" id="669021"/>
    <lineage>
        <taxon>Eukaryota</taxon>
        <taxon>Fungi</taxon>
        <taxon>Dikarya</taxon>
        <taxon>Ascomycota</taxon>
        <taxon>Pezizomycotina</taxon>
        <taxon>Sordariomycetes</taxon>
        <taxon>Sordariomycetidae</taxon>
        <taxon>Sordariales</taxon>
        <taxon>Chaetomiaceae</taxon>
        <taxon>Chaetomidium</taxon>
    </lineage>
</organism>
<dbReference type="PANTHER" id="PTHR34815:SF4">
    <property type="entry name" value="N-ACETYLTRANSFERASE DOMAIN-CONTAINING PROTEIN"/>
    <property type="match status" value="1"/>
</dbReference>